<organism evidence="2 3">
    <name type="scientific">Tieghemostelium lacteum</name>
    <name type="common">Slime mold</name>
    <name type="synonym">Dictyostelium lacteum</name>
    <dbReference type="NCBI Taxonomy" id="361077"/>
    <lineage>
        <taxon>Eukaryota</taxon>
        <taxon>Amoebozoa</taxon>
        <taxon>Evosea</taxon>
        <taxon>Eumycetozoa</taxon>
        <taxon>Dictyostelia</taxon>
        <taxon>Dictyosteliales</taxon>
        <taxon>Raperosteliaceae</taxon>
        <taxon>Tieghemostelium</taxon>
    </lineage>
</organism>
<sequence length="347" mass="40636">METNISIFEQYKKNHEKDLISEIKKQYENIYLQMMNNSNINIKVEEEQLNTDIQWLIACYRVAFYNHLDLKSSRKKYLLLLHRSIVIPLDEFRLKYPIVETESNNKSNLDIQKRHSMKLWEYKLQILTRLEYMNLYSDLVNSNSEKVEEDTVEQLFQNNIDMIVQLLQDISFLLDTSVSGGLIMFLENIVIPRYIENLKKVLCKIYKQLEISKPISLKTNKDGSVTYKTKEDKLNEFIKQHNILDGGDTSTTSPTTTTKSIDNILSVEIDTVHQQSKKLKLEMEQKYKPNSNNNSDNCNNTKQQQPQIPNELSNLLKKVSAKKLSHFSMSLANPRNFRTHTTTTQNN</sequence>
<dbReference type="FunCoup" id="A0A152A7K1">
    <property type="interactions" value="425"/>
</dbReference>
<keyword evidence="3" id="KW-1185">Reference proteome</keyword>
<dbReference type="Proteomes" id="UP000076078">
    <property type="component" value="Unassembled WGS sequence"/>
</dbReference>
<protein>
    <submittedName>
        <fullName evidence="2">Uncharacterized protein</fullName>
    </submittedName>
</protein>
<name>A0A152A7K1_TIELA</name>
<accession>A0A152A7K1</accession>
<reference evidence="2 3" key="1">
    <citation type="submission" date="2015-12" db="EMBL/GenBank/DDBJ databases">
        <title>Dictyostelia acquired genes for synthesis and detection of signals that induce cell-type specialization by lateral gene transfer from prokaryotes.</title>
        <authorList>
            <person name="Gloeckner G."/>
            <person name="Schaap P."/>
        </authorList>
    </citation>
    <scope>NUCLEOTIDE SEQUENCE [LARGE SCALE GENOMIC DNA]</scope>
    <source>
        <strain evidence="2 3">TK</strain>
    </source>
</reference>
<dbReference type="OrthoDB" id="10641690at2759"/>
<feature type="region of interest" description="Disordered" evidence="1">
    <location>
        <begin position="287"/>
        <end position="306"/>
    </location>
</feature>
<evidence type="ECO:0000256" key="1">
    <source>
        <dbReference type="SAM" id="MobiDB-lite"/>
    </source>
</evidence>
<gene>
    <name evidence="2" type="ORF">DLAC_01004</name>
</gene>
<proteinExistence type="predicted"/>
<dbReference type="EMBL" id="LODT01000004">
    <property type="protein sequence ID" value="KYR02188.1"/>
    <property type="molecule type" value="Genomic_DNA"/>
</dbReference>
<feature type="compositionally biased region" description="Low complexity" evidence="1">
    <location>
        <begin position="290"/>
        <end position="300"/>
    </location>
</feature>
<dbReference type="AlphaFoldDB" id="A0A152A7K1"/>
<comment type="caution">
    <text evidence="2">The sequence shown here is derived from an EMBL/GenBank/DDBJ whole genome shotgun (WGS) entry which is preliminary data.</text>
</comment>
<dbReference type="InParanoid" id="A0A152A7K1"/>
<evidence type="ECO:0000313" key="2">
    <source>
        <dbReference type="EMBL" id="KYR02188.1"/>
    </source>
</evidence>
<dbReference type="OMA" id="LNHFTMS"/>
<evidence type="ECO:0000313" key="3">
    <source>
        <dbReference type="Proteomes" id="UP000076078"/>
    </source>
</evidence>